<feature type="region of interest" description="Disordered" evidence="1">
    <location>
        <begin position="1"/>
        <end position="163"/>
    </location>
</feature>
<comment type="caution">
    <text evidence="3">The sequence shown here is derived from an EMBL/GenBank/DDBJ whole genome shotgun (WGS) entry which is preliminary data.</text>
</comment>
<protein>
    <submittedName>
        <fullName evidence="3">Uncharacterized protein</fullName>
    </submittedName>
</protein>
<reference evidence="3" key="2">
    <citation type="submission" date="2023-06" db="EMBL/GenBank/DDBJ databases">
        <authorList>
            <consortium name="Lawrence Berkeley National Laboratory"/>
            <person name="Haridas S."/>
            <person name="Hensen N."/>
            <person name="Bonometti L."/>
            <person name="Westerberg I."/>
            <person name="Brannstrom I.O."/>
            <person name="Guillou S."/>
            <person name="Cros-Aarteil S."/>
            <person name="Calhoun S."/>
            <person name="Kuo A."/>
            <person name="Mondo S."/>
            <person name="Pangilinan J."/>
            <person name="Riley R."/>
            <person name="LaButti K."/>
            <person name="Andreopoulos B."/>
            <person name="Lipzen A."/>
            <person name="Chen C."/>
            <person name="Yanf M."/>
            <person name="Daum C."/>
            <person name="Ng V."/>
            <person name="Clum A."/>
            <person name="Steindorff A."/>
            <person name="Ohm R."/>
            <person name="Martin F."/>
            <person name="Silar P."/>
            <person name="Natvig D."/>
            <person name="Lalanne C."/>
            <person name="Gautier V."/>
            <person name="Ament-velasquez S.L."/>
            <person name="Kruys A."/>
            <person name="Hutchinson M.I."/>
            <person name="Powell A.J."/>
            <person name="Barry K."/>
            <person name="Miller A.N."/>
            <person name="Grigoriev I.V."/>
            <person name="Debuchy R."/>
            <person name="Gladieux P."/>
            <person name="Thoren M.H."/>
            <person name="Johannesson H."/>
        </authorList>
    </citation>
    <scope>NUCLEOTIDE SEQUENCE</scope>
    <source>
        <strain evidence="3">CBS 232.78</strain>
    </source>
</reference>
<feature type="transmembrane region" description="Helical" evidence="2">
    <location>
        <begin position="209"/>
        <end position="228"/>
    </location>
</feature>
<feature type="compositionally biased region" description="Basic and acidic residues" evidence="1">
    <location>
        <begin position="240"/>
        <end position="262"/>
    </location>
</feature>
<keyword evidence="4" id="KW-1185">Reference proteome</keyword>
<gene>
    <name evidence="3" type="ORF">B0H63DRAFT_164409</name>
</gene>
<feature type="compositionally biased region" description="Polar residues" evidence="1">
    <location>
        <begin position="152"/>
        <end position="161"/>
    </location>
</feature>
<dbReference type="AlphaFoldDB" id="A0AAE0NU66"/>
<feature type="compositionally biased region" description="Basic and acidic residues" evidence="1">
    <location>
        <begin position="272"/>
        <end position="302"/>
    </location>
</feature>
<feature type="region of interest" description="Disordered" evidence="1">
    <location>
        <begin position="177"/>
        <end position="209"/>
    </location>
</feature>
<reference evidence="3" key="1">
    <citation type="journal article" date="2023" name="Mol. Phylogenet. Evol.">
        <title>Genome-scale phylogeny and comparative genomics of the fungal order Sordariales.</title>
        <authorList>
            <person name="Hensen N."/>
            <person name="Bonometti L."/>
            <person name="Westerberg I."/>
            <person name="Brannstrom I.O."/>
            <person name="Guillou S."/>
            <person name="Cros-Aarteil S."/>
            <person name="Calhoun S."/>
            <person name="Haridas S."/>
            <person name="Kuo A."/>
            <person name="Mondo S."/>
            <person name="Pangilinan J."/>
            <person name="Riley R."/>
            <person name="LaButti K."/>
            <person name="Andreopoulos B."/>
            <person name="Lipzen A."/>
            <person name="Chen C."/>
            <person name="Yan M."/>
            <person name="Daum C."/>
            <person name="Ng V."/>
            <person name="Clum A."/>
            <person name="Steindorff A."/>
            <person name="Ohm R.A."/>
            <person name="Martin F."/>
            <person name="Silar P."/>
            <person name="Natvig D.O."/>
            <person name="Lalanne C."/>
            <person name="Gautier V."/>
            <person name="Ament-Velasquez S.L."/>
            <person name="Kruys A."/>
            <person name="Hutchinson M.I."/>
            <person name="Powell A.J."/>
            <person name="Barry K."/>
            <person name="Miller A.N."/>
            <person name="Grigoriev I.V."/>
            <person name="Debuchy R."/>
            <person name="Gladieux P."/>
            <person name="Hiltunen Thoren M."/>
            <person name="Johannesson H."/>
        </authorList>
    </citation>
    <scope>NUCLEOTIDE SEQUENCE</scope>
    <source>
        <strain evidence="3">CBS 232.78</strain>
    </source>
</reference>
<proteinExistence type="predicted"/>
<evidence type="ECO:0000313" key="3">
    <source>
        <dbReference type="EMBL" id="KAK3387724.1"/>
    </source>
</evidence>
<evidence type="ECO:0000256" key="2">
    <source>
        <dbReference type="SAM" id="Phobius"/>
    </source>
</evidence>
<feature type="compositionally biased region" description="Low complexity" evidence="1">
    <location>
        <begin position="313"/>
        <end position="324"/>
    </location>
</feature>
<dbReference type="EMBL" id="JAULSW010000003">
    <property type="protein sequence ID" value="KAK3387724.1"/>
    <property type="molecule type" value="Genomic_DNA"/>
</dbReference>
<dbReference type="Proteomes" id="UP001285441">
    <property type="component" value="Unassembled WGS sequence"/>
</dbReference>
<keyword evidence="2" id="KW-1133">Transmembrane helix</keyword>
<feature type="compositionally biased region" description="Basic and acidic residues" evidence="1">
    <location>
        <begin position="90"/>
        <end position="99"/>
    </location>
</feature>
<feature type="compositionally biased region" description="Basic and acidic residues" evidence="1">
    <location>
        <begin position="334"/>
        <end position="350"/>
    </location>
</feature>
<feature type="compositionally biased region" description="Low complexity" evidence="1">
    <location>
        <begin position="1"/>
        <end position="11"/>
    </location>
</feature>
<keyword evidence="2" id="KW-0812">Transmembrane</keyword>
<keyword evidence="2" id="KW-0472">Membrane</keyword>
<accession>A0AAE0NU66</accession>
<evidence type="ECO:0000256" key="1">
    <source>
        <dbReference type="SAM" id="MobiDB-lite"/>
    </source>
</evidence>
<feature type="region of interest" description="Disordered" evidence="1">
    <location>
        <begin position="230"/>
        <end position="350"/>
    </location>
</feature>
<evidence type="ECO:0000313" key="4">
    <source>
        <dbReference type="Proteomes" id="UP001285441"/>
    </source>
</evidence>
<sequence length="350" mass="38247">MSHIYDSTSDDYSSRHHRRRDDDSPPPRSRPRRSPTPAAMPRDVSPDFHSGGSIPYASGALPVRSASPYGQQQHTPFYAPPPATGGDTLRVPRDRDSRRPRSVPPPDSALLVPHRGRRDSYSNSSVDEDHDDEKDRDRRRANSPMSKARHVLQTTFSQSTSGLGVGVLGAVIGGLAAREASEKARQSQQGHHGRGGGSSSSHSKKDDHAALISTILGAAVGGLGANAIEKRVEKSRKKTKGEQVDWEKRWGRDGKDGPRGGERGLGGGGGGGDRDRDRDRGLDARDRERERERRGSTRDRDAVAGSGHRSGGTADDYYATATAANNPSDDDYVYDARRERRRSDEGRRRY</sequence>
<organism evidence="3 4">
    <name type="scientific">Podospora didyma</name>
    <dbReference type="NCBI Taxonomy" id="330526"/>
    <lineage>
        <taxon>Eukaryota</taxon>
        <taxon>Fungi</taxon>
        <taxon>Dikarya</taxon>
        <taxon>Ascomycota</taxon>
        <taxon>Pezizomycotina</taxon>
        <taxon>Sordariomycetes</taxon>
        <taxon>Sordariomycetidae</taxon>
        <taxon>Sordariales</taxon>
        <taxon>Podosporaceae</taxon>
        <taxon>Podospora</taxon>
    </lineage>
</organism>
<name>A0AAE0NU66_9PEZI</name>